<reference evidence="3 4" key="1">
    <citation type="submission" date="2020-04" db="EMBL/GenBank/DDBJ databases">
        <authorList>
            <person name="De Canck E."/>
        </authorList>
    </citation>
    <scope>NUCLEOTIDE SEQUENCE [LARGE SCALE GENOMIC DNA]</scope>
    <source>
        <strain evidence="3 4">LMG 28138</strain>
    </source>
</reference>
<dbReference type="InterPro" id="IPR021834">
    <property type="entry name" value="DUF3426"/>
</dbReference>
<evidence type="ECO:0008006" key="5">
    <source>
        <dbReference type="Google" id="ProtNLM"/>
    </source>
</evidence>
<keyword evidence="4" id="KW-1185">Reference proteome</keyword>
<dbReference type="Proteomes" id="UP000494115">
    <property type="component" value="Unassembled WGS sequence"/>
</dbReference>
<sequence length="455" mass="49767">MGDHAMGEEEHDTKPEMRAAPSVDLADEPNVASLDHVANEQHASSPDHVADEQHAPSPDHFADKPHVTPSAEAEDELHTPVTEQVSDHATEPLESGFDSRADTTLGHELRTEVADTTERDFVARAAEAAEHDARLASDAPPFVAEDPDAHHGPAEATPAESLNETFAETPHDTQRERDEEAAAESFSHDAAHEHAKHDKVERSTVEPFGHSPRQAFGHEEAVLDIEPRTRHYGPTIHTDPWLAPADTRTEPALNLTAPAISAAATAGPAFIPLADDDRNDFRIRVEPHPEPRDAELHPARRILGWIVAVLLLVLLITLLAWWQREPVMSRWPQTVDVYQQACAKLGCAALPPRNIDQLQIEASTLTQSTQANRFELSMNLHNRAALALAWPALEISLLDANNQLVIRRVVSPAEYLPAGIDLNAGIGANARQAVRLQLTANGAAPANYRVLIFYP</sequence>
<keyword evidence="2" id="KW-1133">Transmembrane helix</keyword>
<protein>
    <recommendedName>
        <fullName evidence="5">DUF3426 domain-containing protein</fullName>
    </recommendedName>
</protein>
<name>A0A6S7ATJ9_9BURK</name>
<feature type="compositionally biased region" description="Basic and acidic residues" evidence="1">
    <location>
        <begin position="169"/>
        <end position="204"/>
    </location>
</feature>
<keyword evidence="2" id="KW-0472">Membrane</keyword>
<dbReference type="AlphaFoldDB" id="A0A6S7ATJ9"/>
<evidence type="ECO:0000313" key="3">
    <source>
        <dbReference type="EMBL" id="CAB3777440.1"/>
    </source>
</evidence>
<feature type="transmembrane region" description="Helical" evidence="2">
    <location>
        <begin position="302"/>
        <end position="322"/>
    </location>
</feature>
<dbReference type="Pfam" id="PF11906">
    <property type="entry name" value="DUF3426"/>
    <property type="match status" value="1"/>
</dbReference>
<dbReference type="RefSeq" id="WP_246256880.1">
    <property type="nucleotide sequence ID" value="NZ_CADIKM010000001.1"/>
</dbReference>
<accession>A0A6S7ATJ9</accession>
<feature type="compositionally biased region" description="Basic and acidic residues" evidence="1">
    <location>
        <begin position="85"/>
        <end position="135"/>
    </location>
</feature>
<feature type="compositionally biased region" description="Basic and acidic residues" evidence="1">
    <location>
        <begin position="1"/>
        <end position="17"/>
    </location>
</feature>
<evidence type="ECO:0000256" key="1">
    <source>
        <dbReference type="SAM" id="MobiDB-lite"/>
    </source>
</evidence>
<keyword evidence="2" id="KW-0812">Transmembrane</keyword>
<evidence type="ECO:0000313" key="4">
    <source>
        <dbReference type="Proteomes" id="UP000494115"/>
    </source>
</evidence>
<evidence type="ECO:0000256" key="2">
    <source>
        <dbReference type="SAM" id="Phobius"/>
    </source>
</evidence>
<dbReference type="EMBL" id="CADIKM010000001">
    <property type="protein sequence ID" value="CAB3777440.1"/>
    <property type="molecule type" value="Genomic_DNA"/>
</dbReference>
<feature type="region of interest" description="Disordered" evidence="1">
    <location>
        <begin position="1"/>
        <end position="215"/>
    </location>
</feature>
<gene>
    <name evidence="3" type="ORF">LMG28138_00381</name>
</gene>
<proteinExistence type="predicted"/>
<organism evidence="3 4">
    <name type="scientific">Pararobbsia alpina</name>
    <dbReference type="NCBI Taxonomy" id="621374"/>
    <lineage>
        <taxon>Bacteria</taxon>
        <taxon>Pseudomonadati</taxon>
        <taxon>Pseudomonadota</taxon>
        <taxon>Betaproteobacteria</taxon>
        <taxon>Burkholderiales</taxon>
        <taxon>Burkholderiaceae</taxon>
        <taxon>Pararobbsia</taxon>
    </lineage>
</organism>